<dbReference type="Proteomes" id="UP001487296">
    <property type="component" value="Unassembled WGS sequence"/>
</dbReference>
<sequence length="496" mass="57030">MTFEREERIAFARIISDLIEADFIVEDEEMESFDRIRNEKDFSITMSMLSEAKTMTFAEAVGTLQALRDEAKKARIREKLHHMSLSDGTCVPLEALQIMAVNYALDGKAQVFSIPEGSSFIENMKVIYIENEDRTPTDAYIRQHYRAISNEFRLAGFNFVYIPQIADDYKQIRGDYLHKVIKYMIPTLDEAKVEKIQRDLCSMTTSRFTHELLFKKMGINMLNSKPAFLFKIGESAVADKSGVDDMERNMHSNFLLVPIDQMLGDALHGTPASILDQVVDLMDSYRSMVSAKLVIENQPLSKKFLYYGFHRSLFDLIAYGKERANYKLVINLQNRAKPVVLRPVDAQNGQPDEGGGDLVIDLTPQPYTLYILMVYMSLLEENLDWTDYVEKDETHKLILEKYNAIYRRVSKGNHSGEYRDKSHVSRIKKALKAHGSIVSNIDLFVPDKVQAGKTVSYRVPLPPDLVYVVEGPKGKEREVRMVDSNFWKSHFWEDNH</sequence>
<protein>
    <submittedName>
        <fullName evidence="1">Uncharacterized protein</fullName>
    </submittedName>
</protein>
<dbReference type="Gene3D" id="1.10.3680.10">
    <property type="entry name" value="TerB-like"/>
    <property type="match status" value="1"/>
</dbReference>
<reference evidence="1 2" key="1">
    <citation type="submission" date="2024-04" db="EMBL/GenBank/DDBJ databases">
        <title>Human intestinal bacterial collection.</title>
        <authorList>
            <person name="Pauvert C."/>
            <person name="Hitch T.C.A."/>
            <person name="Clavel T."/>
        </authorList>
    </citation>
    <scope>NUCLEOTIDE SEQUENCE [LARGE SCALE GENOMIC DNA]</scope>
    <source>
        <strain evidence="1 2">CLA-AA-H145</strain>
    </source>
</reference>
<keyword evidence="2" id="KW-1185">Reference proteome</keyword>
<evidence type="ECO:0000313" key="2">
    <source>
        <dbReference type="Proteomes" id="UP001487296"/>
    </source>
</evidence>
<accession>A0ABV1FN46</accession>
<comment type="caution">
    <text evidence="1">The sequence shown here is derived from an EMBL/GenBank/DDBJ whole genome shotgun (WGS) entry which is preliminary data.</text>
</comment>
<dbReference type="EMBL" id="JBBNFP010000004">
    <property type="protein sequence ID" value="MEQ2485821.1"/>
    <property type="molecule type" value="Genomic_DNA"/>
</dbReference>
<proteinExistence type="predicted"/>
<dbReference type="InterPro" id="IPR029024">
    <property type="entry name" value="TerB-like"/>
</dbReference>
<name>A0ABV1FN46_9BACT</name>
<organism evidence="1 2">
    <name type="scientific">Hallella faecis</name>
    <dbReference type="NCBI Taxonomy" id="2841596"/>
    <lineage>
        <taxon>Bacteria</taxon>
        <taxon>Pseudomonadati</taxon>
        <taxon>Bacteroidota</taxon>
        <taxon>Bacteroidia</taxon>
        <taxon>Bacteroidales</taxon>
        <taxon>Prevotellaceae</taxon>
        <taxon>Hallella</taxon>
    </lineage>
</organism>
<dbReference type="SUPFAM" id="SSF158682">
    <property type="entry name" value="TerB-like"/>
    <property type="match status" value="1"/>
</dbReference>
<gene>
    <name evidence="1" type="ORF">AAAT34_01975</name>
</gene>
<dbReference type="RefSeq" id="WP_215758823.1">
    <property type="nucleotide sequence ID" value="NZ_JAHKBE010000003.1"/>
</dbReference>
<evidence type="ECO:0000313" key="1">
    <source>
        <dbReference type="EMBL" id="MEQ2485821.1"/>
    </source>
</evidence>